<dbReference type="EMBL" id="JBHEZX010000008">
    <property type="protein sequence ID" value="MFC1411610.1"/>
    <property type="molecule type" value="Genomic_DNA"/>
</dbReference>
<accession>A0ABV6VCZ9</accession>
<keyword evidence="1" id="KW-0732">Signal</keyword>
<evidence type="ECO:0000256" key="1">
    <source>
        <dbReference type="SAM" id="SignalP"/>
    </source>
</evidence>
<feature type="signal peptide" evidence="1">
    <location>
        <begin position="1"/>
        <end position="31"/>
    </location>
</feature>
<name>A0ABV6VCZ9_9ACTN</name>
<evidence type="ECO:0000313" key="2">
    <source>
        <dbReference type="EMBL" id="MFC1411610.1"/>
    </source>
</evidence>
<gene>
    <name evidence="2" type="ORF">ACEZDG_20310</name>
</gene>
<comment type="caution">
    <text evidence="2">The sequence shown here is derived from an EMBL/GenBank/DDBJ whole genome shotgun (WGS) entry which is preliminary data.</text>
</comment>
<dbReference type="Proteomes" id="UP001592582">
    <property type="component" value="Unassembled WGS sequence"/>
</dbReference>
<protein>
    <submittedName>
        <fullName evidence="2">Uncharacterized protein</fullName>
    </submittedName>
</protein>
<organism evidence="2 3">
    <name type="scientific">Streptacidiphilus alkalitolerans</name>
    <dbReference type="NCBI Taxonomy" id="3342712"/>
    <lineage>
        <taxon>Bacteria</taxon>
        <taxon>Bacillati</taxon>
        <taxon>Actinomycetota</taxon>
        <taxon>Actinomycetes</taxon>
        <taxon>Kitasatosporales</taxon>
        <taxon>Streptomycetaceae</taxon>
        <taxon>Streptacidiphilus</taxon>
    </lineage>
</organism>
<evidence type="ECO:0000313" key="3">
    <source>
        <dbReference type="Proteomes" id="UP001592582"/>
    </source>
</evidence>
<sequence>MSRSSTRRSARVLTAGAACLGLLLGAAGATAAAAPQVSPAPGPGPTACAGVVRITAFAFHPSQVPPGQTSPAVLTVKNCTGVSQTVNETWLGRFSGSSTGAPSACPVLDPFLRPVTIAAHGTNSTSTTYSSPSGCTPAQLAVTVTITSQSGTQLAQQTAVLTFG</sequence>
<dbReference type="PROSITE" id="PS51318">
    <property type="entry name" value="TAT"/>
    <property type="match status" value="1"/>
</dbReference>
<keyword evidence="3" id="KW-1185">Reference proteome</keyword>
<reference evidence="2 3" key="1">
    <citation type="submission" date="2024-09" db="EMBL/GenBank/DDBJ databases">
        <authorList>
            <person name="Lee S.D."/>
        </authorList>
    </citation>
    <scope>NUCLEOTIDE SEQUENCE [LARGE SCALE GENOMIC DNA]</scope>
    <source>
        <strain evidence="2 3">N1-1</strain>
    </source>
</reference>
<dbReference type="InterPro" id="IPR006311">
    <property type="entry name" value="TAT_signal"/>
</dbReference>
<dbReference type="RefSeq" id="WP_380511557.1">
    <property type="nucleotide sequence ID" value="NZ_JBHEZX010000008.1"/>
</dbReference>
<proteinExistence type="predicted"/>
<feature type="chain" id="PRO_5046712466" evidence="1">
    <location>
        <begin position="32"/>
        <end position="164"/>
    </location>
</feature>